<keyword evidence="4" id="KW-0472">Membrane</keyword>
<dbReference type="InterPro" id="IPR001314">
    <property type="entry name" value="Peptidase_S1A"/>
</dbReference>
<dbReference type="EMBL" id="CAJNOI010001956">
    <property type="protein sequence ID" value="CAF1449707.1"/>
    <property type="molecule type" value="Genomic_DNA"/>
</dbReference>
<dbReference type="AlphaFoldDB" id="A0A816D4W9"/>
<dbReference type="GO" id="GO:0006508">
    <property type="term" value="P:proteolysis"/>
    <property type="evidence" value="ECO:0007669"/>
    <property type="project" value="UniProtKB-KW"/>
</dbReference>
<keyword evidence="3" id="KW-0378">Hydrolase</keyword>
<keyword evidence="1" id="KW-1015">Disulfide bond</keyword>
<dbReference type="CDD" id="cd00190">
    <property type="entry name" value="Tryp_SPc"/>
    <property type="match status" value="1"/>
</dbReference>
<evidence type="ECO:0000256" key="2">
    <source>
        <dbReference type="ARBA" id="ARBA00024195"/>
    </source>
</evidence>
<comment type="caution">
    <text evidence="8">The sequence shown here is derived from an EMBL/GenBank/DDBJ whole genome shotgun (WGS) entry which is preliminary data.</text>
</comment>
<dbReference type="InterPro" id="IPR018114">
    <property type="entry name" value="TRYPSIN_HIS"/>
</dbReference>
<keyword evidence="3" id="KW-0720">Serine protease</keyword>
<dbReference type="FunFam" id="2.40.10.10:FF:000002">
    <property type="entry name" value="Transmembrane protease serine"/>
    <property type="match status" value="1"/>
</dbReference>
<evidence type="ECO:0000259" key="6">
    <source>
        <dbReference type="PROSITE" id="PS50240"/>
    </source>
</evidence>
<dbReference type="PROSITE" id="PS00135">
    <property type="entry name" value="TRYPSIN_SER"/>
    <property type="match status" value="1"/>
</dbReference>
<feature type="domain" description="Peptidase S1" evidence="6">
    <location>
        <begin position="44"/>
        <end position="292"/>
    </location>
</feature>
<dbReference type="FunFam" id="2.40.10.10:FF:000068">
    <property type="entry name" value="transmembrane protease serine 2"/>
    <property type="match status" value="1"/>
</dbReference>
<dbReference type="PROSITE" id="PS50240">
    <property type="entry name" value="TRYPSIN_DOM"/>
    <property type="match status" value="1"/>
</dbReference>
<keyword evidence="5" id="KW-0732">Signal</keyword>
<dbReference type="SMART" id="SM00020">
    <property type="entry name" value="Tryp_SPc"/>
    <property type="match status" value="1"/>
</dbReference>
<evidence type="ECO:0000313" key="7">
    <source>
        <dbReference type="EMBL" id="CAF1449707.1"/>
    </source>
</evidence>
<evidence type="ECO:0000256" key="3">
    <source>
        <dbReference type="RuleBase" id="RU363034"/>
    </source>
</evidence>
<evidence type="ECO:0000256" key="5">
    <source>
        <dbReference type="SAM" id="SignalP"/>
    </source>
</evidence>
<reference evidence="8" key="1">
    <citation type="submission" date="2021-02" db="EMBL/GenBank/DDBJ databases">
        <authorList>
            <person name="Nowell W R."/>
        </authorList>
    </citation>
    <scope>NUCLEOTIDE SEQUENCE</scope>
</reference>
<dbReference type="Proteomes" id="UP000663832">
    <property type="component" value="Unassembled WGS sequence"/>
</dbReference>
<evidence type="ECO:0000256" key="1">
    <source>
        <dbReference type="ARBA" id="ARBA00023157"/>
    </source>
</evidence>
<feature type="signal peptide" evidence="5">
    <location>
        <begin position="1"/>
        <end position="21"/>
    </location>
</feature>
<dbReference type="Pfam" id="PF00089">
    <property type="entry name" value="Trypsin"/>
    <property type="match status" value="1"/>
</dbReference>
<evidence type="ECO:0000313" key="9">
    <source>
        <dbReference type="Proteomes" id="UP000663832"/>
    </source>
</evidence>
<dbReference type="PRINTS" id="PR00722">
    <property type="entry name" value="CHYMOTRYPSIN"/>
</dbReference>
<keyword evidence="3" id="KW-0645">Protease</keyword>
<dbReference type="PANTHER" id="PTHR24252">
    <property type="entry name" value="ACROSIN-RELATED"/>
    <property type="match status" value="1"/>
</dbReference>
<dbReference type="OrthoDB" id="93664at2759"/>
<keyword evidence="9" id="KW-1185">Reference proteome</keyword>
<dbReference type="InterPro" id="IPR001254">
    <property type="entry name" value="Trypsin_dom"/>
</dbReference>
<feature type="chain" id="PRO_5035609356" description="Peptidase S1 domain-containing protein" evidence="5">
    <location>
        <begin position="22"/>
        <end position="346"/>
    </location>
</feature>
<evidence type="ECO:0000313" key="8">
    <source>
        <dbReference type="EMBL" id="CAF1630109.1"/>
    </source>
</evidence>
<sequence>MAYIYLLSIFFFLNNISCISSVTYSCDRNTECGCSKTNAQLNKIVGGESAVDSSWGWAVSLQRSSNNGHFCGGTIISPSYIITAAHCVQNVSFIIRSTKVVVGIDALSQIPSTTAQERSIVQVSSHPQYSAITKANDIAVLQLNQSLTISNEKGTARLCFPRVNATSMAYNYPISNSALVAIGWGVLRSGDQTIPSNLHLQQVTVNALPADHQMCASSINNRQLQFCAAVSGGGKDTCQGDSGGPLMYFESKERQWVLAGVTSYGYECGLPGYAGVYTRTSAYHSWLQSVVTDRVIELTVNGASDMLTVSGTSSTTTMNGASSTSKSLFWYILSLYMLVQIHVYFK</sequence>
<comment type="similarity">
    <text evidence="2">Belongs to the peptidase S1 family. CLIP subfamily.</text>
</comment>
<organism evidence="8 9">
    <name type="scientific">Adineta steineri</name>
    <dbReference type="NCBI Taxonomy" id="433720"/>
    <lineage>
        <taxon>Eukaryota</taxon>
        <taxon>Metazoa</taxon>
        <taxon>Spiralia</taxon>
        <taxon>Gnathifera</taxon>
        <taxon>Rotifera</taxon>
        <taxon>Eurotatoria</taxon>
        <taxon>Bdelloidea</taxon>
        <taxon>Adinetida</taxon>
        <taxon>Adinetidae</taxon>
        <taxon>Adineta</taxon>
    </lineage>
</organism>
<dbReference type="PANTHER" id="PTHR24252:SF7">
    <property type="entry name" value="HYALIN"/>
    <property type="match status" value="1"/>
</dbReference>
<gene>
    <name evidence="7" type="ORF">BJG266_LOCUS40360</name>
    <name evidence="8" type="ORF">QVE165_LOCUS57230</name>
</gene>
<keyword evidence="4" id="KW-1133">Transmembrane helix</keyword>
<dbReference type="SUPFAM" id="SSF50494">
    <property type="entry name" value="Trypsin-like serine proteases"/>
    <property type="match status" value="1"/>
</dbReference>
<feature type="transmembrane region" description="Helical" evidence="4">
    <location>
        <begin position="328"/>
        <end position="345"/>
    </location>
</feature>
<dbReference type="GO" id="GO:0004252">
    <property type="term" value="F:serine-type endopeptidase activity"/>
    <property type="evidence" value="ECO:0007669"/>
    <property type="project" value="InterPro"/>
</dbReference>
<evidence type="ECO:0000256" key="4">
    <source>
        <dbReference type="SAM" id="Phobius"/>
    </source>
</evidence>
<dbReference type="InterPro" id="IPR043504">
    <property type="entry name" value="Peptidase_S1_PA_chymotrypsin"/>
</dbReference>
<dbReference type="InterPro" id="IPR033116">
    <property type="entry name" value="TRYPSIN_SER"/>
</dbReference>
<accession>A0A816D4W9</accession>
<protein>
    <recommendedName>
        <fullName evidence="6">Peptidase S1 domain-containing protein</fullName>
    </recommendedName>
</protein>
<proteinExistence type="inferred from homology"/>
<dbReference type="InterPro" id="IPR009003">
    <property type="entry name" value="Peptidase_S1_PA"/>
</dbReference>
<dbReference type="EMBL" id="CAJNOM010002281">
    <property type="protein sequence ID" value="CAF1630109.1"/>
    <property type="molecule type" value="Genomic_DNA"/>
</dbReference>
<dbReference type="Gene3D" id="2.40.10.10">
    <property type="entry name" value="Trypsin-like serine proteases"/>
    <property type="match status" value="2"/>
</dbReference>
<keyword evidence="4" id="KW-0812">Transmembrane</keyword>
<dbReference type="Proteomes" id="UP000663877">
    <property type="component" value="Unassembled WGS sequence"/>
</dbReference>
<name>A0A816D4W9_9BILA</name>
<dbReference type="PROSITE" id="PS00134">
    <property type="entry name" value="TRYPSIN_HIS"/>
    <property type="match status" value="1"/>
</dbReference>